<dbReference type="Gene3D" id="1.10.3210.10">
    <property type="entry name" value="Hypothetical protein af1432"/>
    <property type="match status" value="1"/>
</dbReference>
<dbReference type="PROSITE" id="PS51832">
    <property type="entry name" value="HD_GYP"/>
    <property type="match status" value="1"/>
</dbReference>
<dbReference type="Proteomes" id="UP000322139">
    <property type="component" value="Unassembled WGS sequence"/>
</dbReference>
<accession>A0A5D4RGX8</accession>
<dbReference type="SUPFAM" id="SSF109604">
    <property type="entry name" value="HD-domain/PDEase-like"/>
    <property type="match status" value="1"/>
</dbReference>
<proteinExistence type="predicted"/>
<dbReference type="InterPro" id="IPR037522">
    <property type="entry name" value="HD_GYP_dom"/>
</dbReference>
<evidence type="ECO:0000313" key="3">
    <source>
        <dbReference type="Proteomes" id="UP000322139"/>
    </source>
</evidence>
<sequence length="368" mass="40624">MRLVATSSVHPGAILAKAVLSDKGVVLVSDGVALSEKLLARLGDLGVTYIYVKDPRTDDIESGSSIDAAMKRKAVASIEETFTQIKKGNKLSDSIIIEKSSKSFKQIIRDLVQQINDNKDLFGILADVCTYDSYIFSHSLNVTLYSLAIGIELKLKPQELDMLGIGAILHDVGKMKVPSEILFKTGKLTEEEFAEIQKHAEAGFEILRRVHTLPLLAAHCAYQHHERLNGSGYPRRLVEEEIHLFAKIIAVADVFDAVTSNRVYRRAMLPHEGLEILYAGSGKQFDTAVVEAFRRSVAVYPAGMMIHLNDGRSGVVVRQNKGVSDRPVVRILEKEGLPVEPFDLDLAEELTVIVTGCEMRMPETANKI</sequence>
<feature type="domain" description="HD-GYP" evidence="1">
    <location>
        <begin position="113"/>
        <end position="309"/>
    </location>
</feature>
<evidence type="ECO:0000313" key="2">
    <source>
        <dbReference type="EMBL" id="TYS50069.1"/>
    </source>
</evidence>
<dbReference type="RefSeq" id="WP_148973898.1">
    <property type="nucleotide sequence ID" value="NZ_JBNIKT010000014.1"/>
</dbReference>
<evidence type="ECO:0000259" key="1">
    <source>
        <dbReference type="PROSITE" id="PS51832"/>
    </source>
</evidence>
<dbReference type="InterPro" id="IPR006675">
    <property type="entry name" value="HDIG_dom"/>
</dbReference>
<name>A0A5D4RGX8_9BACI</name>
<dbReference type="PANTHER" id="PTHR43155">
    <property type="entry name" value="CYCLIC DI-GMP PHOSPHODIESTERASE PA4108-RELATED"/>
    <property type="match status" value="1"/>
</dbReference>
<protein>
    <submittedName>
        <fullName evidence="2">HD-GYP domain-containing protein</fullName>
    </submittedName>
</protein>
<dbReference type="Pfam" id="PF13487">
    <property type="entry name" value="HD_5"/>
    <property type="match status" value="1"/>
</dbReference>
<comment type="caution">
    <text evidence="2">The sequence shown here is derived from an EMBL/GenBank/DDBJ whole genome shotgun (WGS) entry which is preliminary data.</text>
</comment>
<dbReference type="SMART" id="SM00471">
    <property type="entry name" value="HDc"/>
    <property type="match status" value="1"/>
</dbReference>
<dbReference type="AlphaFoldDB" id="A0A5D4RGX8"/>
<dbReference type="NCBIfam" id="TIGR00277">
    <property type="entry name" value="HDIG"/>
    <property type="match status" value="1"/>
</dbReference>
<dbReference type="PANTHER" id="PTHR43155:SF2">
    <property type="entry name" value="CYCLIC DI-GMP PHOSPHODIESTERASE PA4108"/>
    <property type="match status" value="1"/>
</dbReference>
<dbReference type="EMBL" id="VTER01000003">
    <property type="protein sequence ID" value="TYS50069.1"/>
    <property type="molecule type" value="Genomic_DNA"/>
</dbReference>
<dbReference type="InterPro" id="IPR003607">
    <property type="entry name" value="HD/PDEase_dom"/>
</dbReference>
<reference evidence="2 3" key="1">
    <citation type="submission" date="2019-08" db="EMBL/GenBank/DDBJ databases">
        <title>Bacillus genomes from the desert of Cuatro Cienegas, Coahuila.</title>
        <authorList>
            <person name="Olmedo-Alvarez G."/>
        </authorList>
    </citation>
    <scope>NUCLEOTIDE SEQUENCE [LARGE SCALE GENOMIC DNA]</scope>
    <source>
        <strain evidence="2 3">CH446_14T</strain>
    </source>
</reference>
<organism evidence="2 3">
    <name type="scientific">Bacillus infantis</name>
    <dbReference type="NCBI Taxonomy" id="324767"/>
    <lineage>
        <taxon>Bacteria</taxon>
        <taxon>Bacillati</taxon>
        <taxon>Bacillota</taxon>
        <taxon>Bacilli</taxon>
        <taxon>Bacillales</taxon>
        <taxon>Bacillaceae</taxon>
        <taxon>Bacillus</taxon>
    </lineage>
</organism>
<gene>
    <name evidence="2" type="ORF">FZD51_05810</name>
</gene>
<dbReference type="CDD" id="cd00077">
    <property type="entry name" value="HDc"/>
    <property type="match status" value="1"/>
</dbReference>